<evidence type="ECO:0000313" key="2">
    <source>
        <dbReference type="EMBL" id="KAK7683562.1"/>
    </source>
</evidence>
<feature type="region of interest" description="Disordered" evidence="1">
    <location>
        <begin position="67"/>
        <end position="153"/>
    </location>
</feature>
<protein>
    <submittedName>
        <fullName evidence="2">Uncharacterized protein</fullName>
    </submittedName>
</protein>
<feature type="compositionally biased region" description="Low complexity" evidence="1">
    <location>
        <begin position="84"/>
        <end position="101"/>
    </location>
</feature>
<name>A0AAW0G1Y3_9APHY</name>
<evidence type="ECO:0000313" key="3">
    <source>
        <dbReference type="Proteomes" id="UP001385951"/>
    </source>
</evidence>
<keyword evidence="3" id="KW-1185">Reference proteome</keyword>
<organism evidence="2 3">
    <name type="scientific">Cerrena zonata</name>
    <dbReference type="NCBI Taxonomy" id="2478898"/>
    <lineage>
        <taxon>Eukaryota</taxon>
        <taxon>Fungi</taxon>
        <taxon>Dikarya</taxon>
        <taxon>Basidiomycota</taxon>
        <taxon>Agaricomycotina</taxon>
        <taxon>Agaricomycetes</taxon>
        <taxon>Polyporales</taxon>
        <taxon>Cerrenaceae</taxon>
        <taxon>Cerrena</taxon>
    </lineage>
</organism>
<sequence length="232" mass="25151">MSSSPGPGQRTFREGFTFGARPPSSPTMNGHVAPGLQPSNSNRGASRRGHHHKHSLSHNFFSFLEPGDELHTNPTPTPVSPWNPAATFPTSPAPSAETSAHNHNHSHSHLDHDHDHSHSHSHSHSPEPHIHSHSHSRPTELARSKSPIGSVRADPDISPAAASMAVFQFALGAALWVSGQQTGSLACTGLGYWVVFDSFGIALGKVIPSWLAKPSMKIIRDDHSEMRDWKLF</sequence>
<feature type="compositionally biased region" description="Basic and acidic residues" evidence="1">
    <location>
        <begin position="108"/>
        <end position="130"/>
    </location>
</feature>
<reference evidence="2 3" key="1">
    <citation type="submission" date="2022-09" db="EMBL/GenBank/DDBJ databases">
        <authorList>
            <person name="Palmer J.M."/>
        </authorList>
    </citation>
    <scope>NUCLEOTIDE SEQUENCE [LARGE SCALE GENOMIC DNA]</scope>
    <source>
        <strain evidence="2 3">DSM 7382</strain>
    </source>
</reference>
<feature type="region of interest" description="Disordered" evidence="1">
    <location>
        <begin position="1"/>
        <end position="54"/>
    </location>
</feature>
<feature type="compositionally biased region" description="Basic residues" evidence="1">
    <location>
        <begin position="45"/>
        <end position="54"/>
    </location>
</feature>
<gene>
    <name evidence="2" type="ORF">QCA50_013399</name>
</gene>
<dbReference type="EMBL" id="JASBNA010000030">
    <property type="protein sequence ID" value="KAK7683562.1"/>
    <property type="molecule type" value="Genomic_DNA"/>
</dbReference>
<dbReference type="AlphaFoldDB" id="A0AAW0G1Y3"/>
<evidence type="ECO:0000256" key="1">
    <source>
        <dbReference type="SAM" id="MobiDB-lite"/>
    </source>
</evidence>
<comment type="caution">
    <text evidence="2">The sequence shown here is derived from an EMBL/GenBank/DDBJ whole genome shotgun (WGS) entry which is preliminary data.</text>
</comment>
<accession>A0AAW0G1Y3</accession>
<proteinExistence type="predicted"/>
<dbReference type="Proteomes" id="UP001385951">
    <property type="component" value="Unassembled WGS sequence"/>
</dbReference>